<dbReference type="Proteomes" id="UP000248724">
    <property type="component" value="Unassembled WGS sequence"/>
</dbReference>
<dbReference type="GO" id="GO:0006281">
    <property type="term" value="P:DNA repair"/>
    <property type="evidence" value="ECO:0007669"/>
    <property type="project" value="TreeGrafter"/>
</dbReference>
<gene>
    <name evidence="1" type="ORF">DLM65_15685</name>
</gene>
<sequence>MMRTGVIDNEGPPRVGSNQFACLQGDARRSLALAGMIRRLLLWDIDGTLVHAGGMGGQVFDDALIAAYGDLREIRIVMSGKTDPQIVREYLEALGVPAEAATVAALLEAAERGLAAGVDRMKVRGHTYPGVPELLERLAGDERIINSVLTGNTVANAKLKLATFGLDRWLDLDVGAYGSDDADRTRLVEVALGRGRERYGSAGSPLTPGDAWVIGDTPLDLACARAGGARCLLVGTGRYPASELGALGAEAVVENLADADAVAKLLTGDL</sequence>
<dbReference type="GO" id="GO:0008967">
    <property type="term" value="F:phosphoglycolate phosphatase activity"/>
    <property type="evidence" value="ECO:0007669"/>
    <property type="project" value="TreeGrafter"/>
</dbReference>
<dbReference type="InterPro" id="IPR023198">
    <property type="entry name" value="PGP-like_dom2"/>
</dbReference>
<dbReference type="PANTHER" id="PTHR43434:SF16">
    <property type="entry name" value="BLL8046 PROTEIN"/>
    <property type="match status" value="1"/>
</dbReference>
<evidence type="ECO:0000313" key="2">
    <source>
        <dbReference type="Proteomes" id="UP000248724"/>
    </source>
</evidence>
<dbReference type="SUPFAM" id="SSF56784">
    <property type="entry name" value="HAD-like"/>
    <property type="match status" value="1"/>
</dbReference>
<evidence type="ECO:0000313" key="1">
    <source>
        <dbReference type="EMBL" id="PZR77454.1"/>
    </source>
</evidence>
<comment type="caution">
    <text evidence="1">The sequence shown here is derived from an EMBL/GenBank/DDBJ whole genome shotgun (WGS) entry which is preliminary data.</text>
</comment>
<organism evidence="1 2">
    <name type="scientific">Candidatus Aeolococcus gillhamiae</name>
    <dbReference type="NCBI Taxonomy" id="3127015"/>
    <lineage>
        <taxon>Bacteria</taxon>
        <taxon>Bacillati</taxon>
        <taxon>Candidatus Dormiibacterota</taxon>
        <taxon>Candidatus Dormibacteria</taxon>
        <taxon>Candidatus Aeolococcales</taxon>
        <taxon>Candidatus Aeolococcaceae</taxon>
        <taxon>Candidatus Aeolococcus</taxon>
    </lineage>
</organism>
<name>A0A2W6A163_9BACT</name>
<dbReference type="Gene3D" id="1.10.150.240">
    <property type="entry name" value="Putative phosphatase, domain 2"/>
    <property type="match status" value="1"/>
</dbReference>
<dbReference type="SFLD" id="SFLDG01129">
    <property type="entry name" value="C1.5:_HAD__Beta-PGM__Phosphata"/>
    <property type="match status" value="1"/>
</dbReference>
<dbReference type="Gene3D" id="3.40.50.1000">
    <property type="entry name" value="HAD superfamily/HAD-like"/>
    <property type="match status" value="1"/>
</dbReference>
<dbReference type="AlphaFoldDB" id="A0A2W6A163"/>
<proteinExistence type="predicted"/>
<dbReference type="Pfam" id="PF12710">
    <property type="entry name" value="HAD"/>
    <property type="match status" value="1"/>
</dbReference>
<dbReference type="InterPro" id="IPR023214">
    <property type="entry name" value="HAD_sf"/>
</dbReference>
<dbReference type="SFLD" id="SFLDS00003">
    <property type="entry name" value="Haloacid_Dehalogenase"/>
    <property type="match status" value="1"/>
</dbReference>
<dbReference type="PANTHER" id="PTHR43434">
    <property type="entry name" value="PHOSPHOGLYCOLATE PHOSPHATASE"/>
    <property type="match status" value="1"/>
</dbReference>
<dbReference type="InterPro" id="IPR036412">
    <property type="entry name" value="HAD-like_sf"/>
</dbReference>
<accession>A0A2W6A163</accession>
<reference evidence="1 2" key="1">
    <citation type="journal article" date="2017" name="Nature">
        <title>Atmospheric trace gases support primary production in Antarctic desert surface soil.</title>
        <authorList>
            <person name="Ji M."/>
            <person name="Greening C."/>
            <person name="Vanwonterghem I."/>
            <person name="Carere C.R."/>
            <person name="Bay S.K."/>
            <person name="Steen J.A."/>
            <person name="Montgomery K."/>
            <person name="Lines T."/>
            <person name="Beardall J."/>
            <person name="van Dorst J."/>
            <person name="Snape I."/>
            <person name="Stott M.B."/>
            <person name="Hugenholtz P."/>
            <person name="Ferrari B.C."/>
        </authorList>
    </citation>
    <scope>NUCLEOTIDE SEQUENCE [LARGE SCALE GENOMIC DNA]</scope>
    <source>
        <strain evidence="1">RRmetagenome_bin12</strain>
    </source>
</reference>
<dbReference type="EMBL" id="QHBU01000300">
    <property type="protein sequence ID" value="PZR77454.1"/>
    <property type="molecule type" value="Genomic_DNA"/>
</dbReference>
<dbReference type="GO" id="GO:0005829">
    <property type="term" value="C:cytosol"/>
    <property type="evidence" value="ECO:0007669"/>
    <property type="project" value="TreeGrafter"/>
</dbReference>
<dbReference type="InterPro" id="IPR050155">
    <property type="entry name" value="HAD-like_hydrolase_sf"/>
</dbReference>
<protein>
    <submittedName>
        <fullName evidence="1">Haloacid dehalogenase</fullName>
    </submittedName>
</protein>